<evidence type="ECO:0000313" key="4">
    <source>
        <dbReference type="Proteomes" id="UP001046870"/>
    </source>
</evidence>
<evidence type="ECO:0008006" key="5">
    <source>
        <dbReference type="Google" id="ProtNLM"/>
    </source>
</evidence>
<dbReference type="AlphaFoldDB" id="A0A9D3PEM5"/>
<sequence length="192" mass="19650">MKFLALAVFSAILFHVNSAKKLRLITGLNGGLVTGLNPGLVLGGVQPIGGGLGVIGQPQFGQVVPGVPTYLMPGAAAPFGVPFVPNMGVPQQFPGQGGLAANGAMPFYAGVPQQNAFGGQLGMNPPQQQGAPGDAGNGMQQQGAGQPGTARRFKRSYFKKVCRERLTTDPQVPTQITSTPTAAEDNPSPNTA</sequence>
<organism evidence="3 4">
    <name type="scientific">Megalops atlanticus</name>
    <name type="common">Tarpon</name>
    <name type="synonym">Clupea gigantea</name>
    <dbReference type="NCBI Taxonomy" id="7932"/>
    <lineage>
        <taxon>Eukaryota</taxon>
        <taxon>Metazoa</taxon>
        <taxon>Chordata</taxon>
        <taxon>Craniata</taxon>
        <taxon>Vertebrata</taxon>
        <taxon>Euteleostomi</taxon>
        <taxon>Actinopterygii</taxon>
        <taxon>Neopterygii</taxon>
        <taxon>Teleostei</taxon>
        <taxon>Elopiformes</taxon>
        <taxon>Megalopidae</taxon>
        <taxon>Megalops</taxon>
    </lineage>
</organism>
<feature type="compositionally biased region" description="Low complexity" evidence="1">
    <location>
        <begin position="137"/>
        <end position="150"/>
    </location>
</feature>
<feature type="compositionally biased region" description="Polar residues" evidence="1">
    <location>
        <begin position="168"/>
        <end position="192"/>
    </location>
</feature>
<name>A0A9D3PEM5_MEGAT</name>
<feature type="chain" id="PRO_5039021334" description="Secretory calcium-binding phosphoprotein 9" evidence="2">
    <location>
        <begin position="20"/>
        <end position="192"/>
    </location>
</feature>
<evidence type="ECO:0000256" key="2">
    <source>
        <dbReference type="SAM" id="SignalP"/>
    </source>
</evidence>
<proteinExistence type="predicted"/>
<dbReference type="EMBL" id="JAFDVH010000020">
    <property type="protein sequence ID" value="KAG7458619.1"/>
    <property type="molecule type" value="Genomic_DNA"/>
</dbReference>
<gene>
    <name evidence="3" type="ORF">MATL_G00222410</name>
</gene>
<dbReference type="Proteomes" id="UP001046870">
    <property type="component" value="Chromosome 20"/>
</dbReference>
<evidence type="ECO:0000256" key="1">
    <source>
        <dbReference type="SAM" id="MobiDB-lite"/>
    </source>
</evidence>
<feature type="compositionally biased region" description="Basic residues" evidence="1">
    <location>
        <begin position="151"/>
        <end position="160"/>
    </location>
</feature>
<comment type="caution">
    <text evidence="3">The sequence shown here is derived from an EMBL/GenBank/DDBJ whole genome shotgun (WGS) entry which is preliminary data.</text>
</comment>
<keyword evidence="2" id="KW-0732">Signal</keyword>
<feature type="signal peptide" evidence="2">
    <location>
        <begin position="1"/>
        <end position="19"/>
    </location>
</feature>
<accession>A0A9D3PEM5</accession>
<evidence type="ECO:0000313" key="3">
    <source>
        <dbReference type="EMBL" id="KAG7458619.1"/>
    </source>
</evidence>
<protein>
    <recommendedName>
        <fullName evidence="5">Secretory calcium-binding phosphoprotein 9</fullName>
    </recommendedName>
</protein>
<reference evidence="3" key="1">
    <citation type="submission" date="2021-01" db="EMBL/GenBank/DDBJ databases">
        <authorList>
            <person name="Zahm M."/>
            <person name="Roques C."/>
            <person name="Cabau C."/>
            <person name="Klopp C."/>
            <person name="Donnadieu C."/>
            <person name="Jouanno E."/>
            <person name="Lampietro C."/>
            <person name="Louis A."/>
            <person name="Herpin A."/>
            <person name="Echchiki A."/>
            <person name="Berthelot C."/>
            <person name="Parey E."/>
            <person name="Roest-Crollius H."/>
            <person name="Braasch I."/>
            <person name="Postlethwait J."/>
            <person name="Bobe J."/>
            <person name="Montfort J."/>
            <person name="Bouchez O."/>
            <person name="Begum T."/>
            <person name="Mejri S."/>
            <person name="Adams A."/>
            <person name="Chen W.-J."/>
            <person name="Guiguen Y."/>
        </authorList>
    </citation>
    <scope>NUCLEOTIDE SEQUENCE</scope>
    <source>
        <strain evidence="3">YG-15Mar2019-1</strain>
        <tissue evidence="3">Brain</tissue>
    </source>
</reference>
<keyword evidence="4" id="KW-1185">Reference proteome</keyword>
<feature type="region of interest" description="Disordered" evidence="1">
    <location>
        <begin position="122"/>
        <end position="192"/>
    </location>
</feature>